<evidence type="ECO:0000313" key="3">
    <source>
        <dbReference type="EMBL" id="MEE2524940.1"/>
    </source>
</evidence>
<sequence>MTTDVVETIRVRHAPADVFELVSDVERYPDFIPYLTMLRVLERVPVEDGGEIFTAEALVRFKMAKERFVTRVAAHPENFTVHVGLIDGPFRKLENHWHITPLPDGSSQVDFSVSFEFANMFLGMLMRANKERAVAFLIDRFVAEAARRYPTVGNSEFGGLRTIHAEQ</sequence>
<keyword evidence="4" id="KW-1185">Reference proteome</keyword>
<evidence type="ECO:0000256" key="1">
    <source>
        <dbReference type="ARBA" id="ARBA00008918"/>
    </source>
</evidence>
<dbReference type="EMBL" id="JAZDRP010000001">
    <property type="protein sequence ID" value="MEE2524940.1"/>
    <property type="molecule type" value="Genomic_DNA"/>
</dbReference>
<name>A0ABU7LLY5_9PROT</name>
<dbReference type="CDD" id="cd07813">
    <property type="entry name" value="COQ10p_like"/>
    <property type="match status" value="1"/>
</dbReference>
<evidence type="ECO:0000313" key="4">
    <source>
        <dbReference type="Proteomes" id="UP001354971"/>
    </source>
</evidence>
<dbReference type="Pfam" id="PF03364">
    <property type="entry name" value="Polyketide_cyc"/>
    <property type="match status" value="1"/>
</dbReference>
<dbReference type="SUPFAM" id="SSF55961">
    <property type="entry name" value="Bet v1-like"/>
    <property type="match status" value="1"/>
</dbReference>
<dbReference type="Proteomes" id="UP001354971">
    <property type="component" value="Unassembled WGS sequence"/>
</dbReference>
<comment type="similarity">
    <text evidence="1">Belongs to the ribosome association toxin RatA family.</text>
</comment>
<gene>
    <name evidence="3" type="ORF">V0U79_01060</name>
</gene>
<dbReference type="PANTHER" id="PTHR12901:SF10">
    <property type="entry name" value="COENZYME Q-BINDING PROTEIN COQ10, MITOCHONDRIAL"/>
    <property type="match status" value="1"/>
</dbReference>
<dbReference type="InterPro" id="IPR044996">
    <property type="entry name" value="COQ10-like"/>
</dbReference>
<dbReference type="RefSeq" id="WP_330197604.1">
    <property type="nucleotide sequence ID" value="NZ_JAZDRP010000001.1"/>
</dbReference>
<protein>
    <submittedName>
        <fullName evidence="3">Type II toxin-antitoxin system RatA family toxin</fullName>
    </submittedName>
</protein>
<dbReference type="Gene3D" id="3.30.530.20">
    <property type="match status" value="1"/>
</dbReference>
<feature type="domain" description="Coenzyme Q-binding protein COQ10 START" evidence="2">
    <location>
        <begin position="12"/>
        <end position="141"/>
    </location>
</feature>
<comment type="caution">
    <text evidence="3">The sequence shown here is derived from an EMBL/GenBank/DDBJ whole genome shotgun (WGS) entry which is preliminary data.</text>
</comment>
<dbReference type="InterPro" id="IPR005031">
    <property type="entry name" value="COQ10_START"/>
</dbReference>
<evidence type="ECO:0000259" key="2">
    <source>
        <dbReference type="Pfam" id="PF03364"/>
    </source>
</evidence>
<accession>A0ABU7LLY5</accession>
<dbReference type="PANTHER" id="PTHR12901">
    <property type="entry name" value="SPERM PROTEIN HOMOLOG"/>
    <property type="match status" value="1"/>
</dbReference>
<dbReference type="InterPro" id="IPR023393">
    <property type="entry name" value="START-like_dom_sf"/>
</dbReference>
<organism evidence="3 4">
    <name type="scientific">Hyphobacterium lacteum</name>
    <dbReference type="NCBI Taxonomy" id="3116575"/>
    <lineage>
        <taxon>Bacteria</taxon>
        <taxon>Pseudomonadati</taxon>
        <taxon>Pseudomonadota</taxon>
        <taxon>Alphaproteobacteria</taxon>
        <taxon>Maricaulales</taxon>
        <taxon>Maricaulaceae</taxon>
        <taxon>Hyphobacterium</taxon>
    </lineage>
</organism>
<reference evidence="3 4" key="1">
    <citation type="submission" date="2024-01" db="EMBL/GenBank/DDBJ databases">
        <title>Hyphobacterium bacterium isolated from marine sediment.</title>
        <authorList>
            <person name="Zhao S."/>
        </authorList>
    </citation>
    <scope>NUCLEOTIDE SEQUENCE [LARGE SCALE GENOMIC DNA]</scope>
    <source>
        <strain evidence="4">HN65</strain>
    </source>
</reference>
<proteinExistence type="inferred from homology"/>